<evidence type="ECO:0008006" key="4">
    <source>
        <dbReference type="Google" id="ProtNLM"/>
    </source>
</evidence>
<reference evidence="2 3" key="1">
    <citation type="submission" date="2020-07" db="EMBL/GenBank/DDBJ databases">
        <title>Sequencing the genomes of 1000 actinobacteria strains.</title>
        <authorList>
            <person name="Klenk H.-P."/>
        </authorList>
    </citation>
    <scope>NUCLEOTIDE SEQUENCE [LARGE SCALE GENOMIC DNA]</scope>
    <source>
        <strain evidence="2 3">DSM 18248</strain>
    </source>
</reference>
<comment type="caution">
    <text evidence="2">The sequence shown here is derived from an EMBL/GenBank/DDBJ whole genome shotgun (WGS) entry which is preliminary data.</text>
</comment>
<feature type="transmembrane region" description="Helical" evidence="1">
    <location>
        <begin position="34"/>
        <end position="55"/>
    </location>
</feature>
<feature type="transmembrane region" description="Helical" evidence="1">
    <location>
        <begin position="67"/>
        <end position="95"/>
    </location>
</feature>
<protein>
    <recommendedName>
        <fullName evidence="4">DUF4233 domain-containing protein</fullName>
    </recommendedName>
</protein>
<keyword evidence="3" id="KW-1185">Reference proteome</keyword>
<keyword evidence="1" id="KW-0812">Transmembrane</keyword>
<keyword evidence="1" id="KW-0472">Membrane</keyword>
<organism evidence="2 3">
    <name type="scientific">Nocardioides marinus</name>
    <dbReference type="NCBI Taxonomy" id="374514"/>
    <lineage>
        <taxon>Bacteria</taxon>
        <taxon>Bacillati</taxon>
        <taxon>Actinomycetota</taxon>
        <taxon>Actinomycetes</taxon>
        <taxon>Propionibacteriales</taxon>
        <taxon>Nocardioidaceae</taxon>
        <taxon>Nocardioides</taxon>
    </lineage>
</organism>
<dbReference type="Pfam" id="PF14017">
    <property type="entry name" value="DUF4233"/>
    <property type="match status" value="1"/>
</dbReference>
<dbReference type="InterPro" id="IPR025327">
    <property type="entry name" value="DUF4233"/>
</dbReference>
<name>A0A7Y9YEU5_9ACTN</name>
<evidence type="ECO:0000313" key="2">
    <source>
        <dbReference type="EMBL" id="NYI10903.1"/>
    </source>
</evidence>
<proteinExistence type="predicted"/>
<dbReference type="AlphaFoldDB" id="A0A7Y9YEU5"/>
<dbReference type="RefSeq" id="WP_343045652.1">
    <property type="nucleotide sequence ID" value="NZ_BAAAPP010000005.1"/>
</dbReference>
<dbReference type="EMBL" id="JACBZI010000001">
    <property type="protein sequence ID" value="NYI10903.1"/>
    <property type="molecule type" value="Genomic_DNA"/>
</dbReference>
<keyword evidence="1" id="KW-1133">Transmembrane helix</keyword>
<evidence type="ECO:0000313" key="3">
    <source>
        <dbReference type="Proteomes" id="UP000537326"/>
    </source>
</evidence>
<dbReference type="Proteomes" id="UP000537326">
    <property type="component" value="Unassembled WGS sequence"/>
</dbReference>
<sequence>MNRSPRRGMCAAILSLEAITLGLSTPVLLTLTDVSVPVGLAVGLGPALVALLLAGALRSEGAYRAGWVLQGVAIGLGVLVTMMFFLGAVFGLLWATADLLGRKIDRERAAAYAALEDSSAPDPATD</sequence>
<evidence type="ECO:0000256" key="1">
    <source>
        <dbReference type="SAM" id="Phobius"/>
    </source>
</evidence>
<gene>
    <name evidence="2" type="ORF">BKA05_002418</name>
</gene>
<accession>A0A7Y9YEU5</accession>